<proteinExistence type="inferred from homology"/>
<name>C6C314_MUSP7</name>
<reference evidence="12" key="1">
    <citation type="submission" date="2009-06" db="EMBL/GenBank/DDBJ databases">
        <title>Complete sequence of Dickeya dadantii Ech703.</title>
        <authorList>
            <consortium name="US DOE Joint Genome Institute"/>
            <person name="Lucas S."/>
            <person name="Copeland A."/>
            <person name="Lapidus A."/>
            <person name="Glavina del Rio T."/>
            <person name="Dalin E."/>
            <person name="Tice H."/>
            <person name="Bruce D."/>
            <person name="Goodwin L."/>
            <person name="Pitluck S."/>
            <person name="Chertkov O."/>
            <person name="Brettin T."/>
            <person name="Detter J.C."/>
            <person name="Han C."/>
            <person name="Larimer F."/>
            <person name="Land M."/>
            <person name="Hauser L."/>
            <person name="Kyrpides N."/>
            <person name="Mikhailova N."/>
            <person name="Balakrishnan V."/>
            <person name="Glasner J."/>
            <person name="Perna N.T."/>
        </authorList>
    </citation>
    <scope>NUCLEOTIDE SEQUENCE [LARGE SCALE GENOMIC DNA]</scope>
    <source>
        <strain evidence="12">Ech703</strain>
    </source>
</reference>
<keyword evidence="9 10" id="KW-0472">Membrane</keyword>
<keyword evidence="7 10" id="KW-0653">Protein transport</keyword>
<evidence type="ECO:0000256" key="8">
    <source>
        <dbReference type="ARBA" id="ARBA00022989"/>
    </source>
</evidence>
<dbReference type="GO" id="GO:0005886">
    <property type="term" value="C:plasma membrane"/>
    <property type="evidence" value="ECO:0007669"/>
    <property type="project" value="UniProtKB-SubCell"/>
</dbReference>
<dbReference type="HOGENOM" id="CLU_118900_3_0_6"/>
<evidence type="ECO:0000256" key="10">
    <source>
        <dbReference type="PIRNR" id="PIRNR006291"/>
    </source>
</evidence>
<dbReference type="Gene3D" id="3.30.1360.100">
    <property type="entry name" value="General secretion pathway protein M, EpsM"/>
    <property type="match status" value="1"/>
</dbReference>
<evidence type="ECO:0000256" key="4">
    <source>
        <dbReference type="ARBA" id="ARBA00022475"/>
    </source>
</evidence>
<keyword evidence="5 10" id="KW-0997">Cell inner membrane</keyword>
<evidence type="ECO:0000256" key="2">
    <source>
        <dbReference type="ARBA" id="ARBA00010637"/>
    </source>
</evidence>
<dbReference type="EMBL" id="CP001654">
    <property type="protein sequence ID" value="ACS85279.1"/>
    <property type="molecule type" value="Genomic_DNA"/>
</dbReference>
<comment type="similarity">
    <text evidence="2 10">Belongs to the GSP M family.</text>
</comment>
<dbReference type="GO" id="GO:0015628">
    <property type="term" value="P:protein secretion by the type II secretion system"/>
    <property type="evidence" value="ECO:0007669"/>
    <property type="project" value="InterPro"/>
</dbReference>
<gene>
    <name evidence="12" type="ordered locus">Dd703_1479</name>
</gene>
<dbReference type="InterPro" id="IPR023229">
    <property type="entry name" value="T2SS_M_periplasmic_sf"/>
</dbReference>
<evidence type="ECO:0000313" key="13">
    <source>
        <dbReference type="Proteomes" id="UP000002734"/>
    </source>
</evidence>
<accession>C6C314</accession>
<dbReference type="RefSeq" id="WP_012765096.1">
    <property type="nucleotide sequence ID" value="NC_012880.1"/>
</dbReference>
<comment type="function">
    <text evidence="10">Inner membrane component of the type II secretion system required for the energy-dependent secretion of extracellular factors such as proteases and toxins from the periplasm.</text>
</comment>
<organism evidence="12 13">
    <name type="scientific">Musicola paradisiaca (strain Ech703)</name>
    <name type="common">Dickeya paradisiaca</name>
    <name type="synonym">Dickeya dadantii</name>
    <dbReference type="NCBI Taxonomy" id="579405"/>
    <lineage>
        <taxon>Bacteria</taxon>
        <taxon>Pseudomonadati</taxon>
        <taxon>Pseudomonadota</taxon>
        <taxon>Gammaproteobacteria</taxon>
        <taxon>Enterobacterales</taxon>
        <taxon>Pectobacteriaceae</taxon>
        <taxon>Musicola</taxon>
    </lineage>
</organism>
<dbReference type="SUPFAM" id="SSF103054">
    <property type="entry name" value="General secretion pathway protein M, EpsM"/>
    <property type="match status" value="1"/>
</dbReference>
<keyword evidence="6 11" id="KW-0812">Transmembrane</keyword>
<evidence type="ECO:0000256" key="11">
    <source>
        <dbReference type="SAM" id="Phobius"/>
    </source>
</evidence>
<keyword evidence="4 10" id="KW-1003">Cell membrane</keyword>
<dbReference type="eggNOG" id="COG3149">
    <property type="taxonomic scope" value="Bacteria"/>
</dbReference>
<keyword evidence="3 10" id="KW-0813">Transport</keyword>
<evidence type="ECO:0000256" key="5">
    <source>
        <dbReference type="ARBA" id="ARBA00022519"/>
    </source>
</evidence>
<comment type="subcellular location">
    <subcellularLocation>
        <location evidence="1">Cell inner membrane</location>
        <topology evidence="1">Single-pass membrane protein</topology>
    </subcellularLocation>
</comment>
<evidence type="ECO:0000256" key="7">
    <source>
        <dbReference type="ARBA" id="ARBA00022927"/>
    </source>
</evidence>
<evidence type="ECO:0000256" key="9">
    <source>
        <dbReference type="ARBA" id="ARBA00023136"/>
    </source>
</evidence>
<dbReference type="Pfam" id="PF04612">
    <property type="entry name" value="T2SSM"/>
    <property type="match status" value="1"/>
</dbReference>
<feature type="transmembrane region" description="Helical" evidence="11">
    <location>
        <begin position="21"/>
        <end position="39"/>
    </location>
</feature>
<protein>
    <recommendedName>
        <fullName evidence="10">Type II secretion system protein M</fullName>
        <shortName evidence="10">T2SS protein M</shortName>
    </recommendedName>
    <alternativeName>
        <fullName evidence="10">General secretion pathway protein M</fullName>
    </alternativeName>
</protein>
<dbReference type="GO" id="GO:0015627">
    <property type="term" value="C:type II protein secretion system complex"/>
    <property type="evidence" value="ECO:0007669"/>
    <property type="project" value="InterPro"/>
</dbReference>
<evidence type="ECO:0000256" key="1">
    <source>
        <dbReference type="ARBA" id="ARBA00004377"/>
    </source>
</evidence>
<dbReference type="KEGG" id="dda:Dd703_1479"/>
<evidence type="ECO:0000256" key="6">
    <source>
        <dbReference type="ARBA" id="ARBA00022692"/>
    </source>
</evidence>
<dbReference type="Proteomes" id="UP000002734">
    <property type="component" value="Chromosome"/>
</dbReference>
<dbReference type="STRING" id="579405.Dd703_1479"/>
<keyword evidence="8 11" id="KW-1133">Transmembrane helix</keyword>
<sequence length="162" mass="18612">MNELRRRWQLMSVRERGMMGLCGAFMALCLFYYLCWAPWRDLARQWQTAIDRERQTVRWMQQQAPKLPPPGGIRRQIVGRDASLTVLIPQSATQFGITVLRMQPQDNQISVTLARSNFNALLHWLAELEQKNGIITQGLDVAAVPNAPGQVEVTRLSLERRP</sequence>
<keyword evidence="13" id="KW-1185">Reference proteome</keyword>
<evidence type="ECO:0000313" key="12">
    <source>
        <dbReference type="EMBL" id="ACS85279.1"/>
    </source>
</evidence>
<evidence type="ECO:0000256" key="3">
    <source>
        <dbReference type="ARBA" id="ARBA00022448"/>
    </source>
</evidence>
<dbReference type="AlphaFoldDB" id="C6C314"/>
<dbReference type="InterPro" id="IPR007690">
    <property type="entry name" value="T2SS_GspM"/>
</dbReference>
<dbReference type="PIRSF" id="PIRSF006291">
    <property type="entry name" value="GspM"/>
    <property type="match status" value="1"/>
</dbReference>